<proteinExistence type="predicted"/>
<feature type="transmembrane region" description="Helical" evidence="1">
    <location>
        <begin position="128"/>
        <end position="148"/>
    </location>
</feature>
<evidence type="ECO:0000256" key="1">
    <source>
        <dbReference type="SAM" id="Phobius"/>
    </source>
</evidence>
<keyword evidence="3" id="KW-1185">Reference proteome</keyword>
<feature type="transmembrane region" description="Helical" evidence="1">
    <location>
        <begin position="82"/>
        <end position="100"/>
    </location>
</feature>
<reference evidence="2 3" key="1">
    <citation type="submission" date="2017-06" db="EMBL/GenBank/DDBJ databases">
        <authorList>
            <person name="Kim H.J."/>
            <person name="Triplett B.A."/>
        </authorList>
    </citation>
    <scope>NUCLEOTIDE SEQUENCE [LARGE SCALE GENOMIC DNA]</scope>
    <source>
        <strain evidence="2 3">DSM 29150</strain>
    </source>
</reference>
<evidence type="ECO:0000313" key="3">
    <source>
        <dbReference type="Proteomes" id="UP000198384"/>
    </source>
</evidence>
<evidence type="ECO:0000313" key="2">
    <source>
        <dbReference type="EMBL" id="SNR55155.1"/>
    </source>
</evidence>
<organism evidence="2 3">
    <name type="scientific">Lutibacter agarilyticus</name>
    <dbReference type="NCBI Taxonomy" id="1109740"/>
    <lineage>
        <taxon>Bacteria</taxon>
        <taxon>Pseudomonadati</taxon>
        <taxon>Bacteroidota</taxon>
        <taxon>Flavobacteriia</taxon>
        <taxon>Flavobacteriales</taxon>
        <taxon>Flavobacteriaceae</taxon>
        <taxon>Lutibacter</taxon>
    </lineage>
</organism>
<sequence length="153" mass="16240">MNKKLSGILTIVAGIIGFVAFYFFIRIVMEGDDPIVESADLQASIVSPFISFATFILIATAVIAVVFSIWNLIKNPEVLKTSLLGIGVMVVLLVVSYVLASDGAVTDGIGNILPEGEAGSVSKWVSTLINYSFILGAIGLVFVLLDFVKGLVK</sequence>
<dbReference type="RefSeq" id="WP_089381586.1">
    <property type="nucleotide sequence ID" value="NZ_FZNT01000005.1"/>
</dbReference>
<protein>
    <submittedName>
        <fullName evidence="2">Uncharacterized protein</fullName>
    </submittedName>
</protein>
<dbReference type="AlphaFoldDB" id="A0A238X7Y7"/>
<feature type="transmembrane region" description="Helical" evidence="1">
    <location>
        <begin position="49"/>
        <end position="70"/>
    </location>
</feature>
<keyword evidence="1" id="KW-0812">Transmembrane</keyword>
<accession>A0A238X7Y7</accession>
<dbReference type="Proteomes" id="UP000198384">
    <property type="component" value="Unassembled WGS sequence"/>
</dbReference>
<dbReference type="OrthoDB" id="1202461at2"/>
<name>A0A238X7Y7_9FLAO</name>
<feature type="transmembrane region" description="Helical" evidence="1">
    <location>
        <begin position="7"/>
        <end position="29"/>
    </location>
</feature>
<keyword evidence="1" id="KW-1133">Transmembrane helix</keyword>
<gene>
    <name evidence="2" type="ORF">SAMN06265371_10580</name>
</gene>
<dbReference type="EMBL" id="FZNT01000005">
    <property type="protein sequence ID" value="SNR55155.1"/>
    <property type="molecule type" value="Genomic_DNA"/>
</dbReference>
<keyword evidence="1" id="KW-0472">Membrane</keyword>